<dbReference type="Gene3D" id="1.20.1070.10">
    <property type="entry name" value="Rhodopsin 7-helix transmembrane proteins"/>
    <property type="match status" value="1"/>
</dbReference>
<sequence length="922" mass="100418">MVLLCSLTIFAFFIAVSMSQSTSYGQKASVRNQTTNTLNHTITPNLTMTTHNQTTAPNLTTTTPDQIFTTPYQTLTTPYHAYTTPNTTTTYFQTTAPKQTTTTPNQTITTQNHTTAPNLTMTTHNQSTTTPHQTMTTHNHTTAPNLTMTTHNQTTTTPYQTITTEITAASTQPPPSSTAAPLPVCENGGTLQGTVCICPDEWTGETCEKQNFCNNTVIQSLTFSKTFVGWFSYSLELCGQNTANAGIAMASARCVNTTGTVKFEDPQRVECDLTLSDLKLNISSGDLKSISASTQIMTSNPEKLTSEDITSAAEIVGELLQNAQNSSEAVVVATVTTVSQLLNAGGDKFSSQNSGAIQSLTKSLEEFSTSQGVLESGVVQPSLAVQTASVKSDSSKGVQFSAAPGTSGGFVSSRVHLNTSSSGLTVSETNEASINIFIKFKPGSTRMDANIGFVIYQNDKFFQSKAFPRSLDMNRSVISASLKGSSRSERVEPECVNMTFRPPAVSNMIPHDFSCVFWDYTKADWSTSGCVKTNFNGTLGCSCNHTTNFAMLFAYRKDFKYAAALSLVSITGCSLSVIALSLTIVLEIITSKSWTNLSTMIPVSSCLSLLIFNILFLSGTKNSPGQPPPVVSDANRIPESEVHVDPDRGPCTAVAAMMHFFLLATFTWSSLYAAQMLLHLKTVRSSQRGKASVIKPILIATAIGWGFPLVVVSITLAATYRVNNPLNYRQEEFCWLASVDQNNHFDISKPMLWSFLLPMGLLLVFNTAALVYFSVTKARQAHRHRTGSKRNTLKELLSNLSLAVLLSLSWLLGYLIMLTNDSKAVLALSIVFCIFNTTQGLQIFILFPDWAKITIKARTVQVPSISLSLHSRTYHVRRENGRCDSAEDPTVTYRKIETGYTSSCWSLPLPAQCDQDTKETNV</sequence>
<evidence type="ECO:0000313" key="11">
    <source>
        <dbReference type="EMBL" id="KAI1886555.1"/>
    </source>
</evidence>
<keyword evidence="12" id="KW-1185">Reference proteome</keyword>
<dbReference type="PROSITE" id="PS50261">
    <property type="entry name" value="G_PROTEIN_RECEP_F2_4"/>
    <property type="match status" value="1"/>
</dbReference>
<evidence type="ECO:0000256" key="3">
    <source>
        <dbReference type="ARBA" id="ARBA00022989"/>
    </source>
</evidence>
<feature type="compositionally biased region" description="Low complexity" evidence="6">
    <location>
        <begin position="128"/>
        <end position="152"/>
    </location>
</feature>
<dbReference type="Gene3D" id="2.60.220.50">
    <property type="match status" value="1"/>
</dbReference>
<dbReference type="PANTHER" id="PTHR47767:SF1">
    <property type="entry name" value="ADHESION G PROTEIN-COUPLED RECEPTOR G7"/>
    <property type="match status" value="1"/>
</dbReference>
<feature type="transmembrane region" description="Helical" evidence="7">
    <location>
        <begin position="752"/>
        <end position="775"/>
    </location>
</feature>
<evidence type="ECO:0000259" key="10">
    <source>
        <dbReference type="PROSITE" id="PS50261"/>
    </source>
</evidence>
<evidence type="ECO:0000256" key="2">
    <source>
        <dbReference type="ARBA" id="ARBA00022692"/>
    </source>
</evidence>
<organism evidence="11 12">
    <name type="scientific">Albula goreensis</name>
    <dbReference type="NCBI Taxonomy" id="1534307"/>
    <lineage>
        <taxon>Eukaryota</taxon>
        <taxon>Metazoa</taxon>
        <taxon>Chordata</taxon>
        <taxon>Craniata</taxon>
        <taxon>Vertebrata</taxon>
        <taxon>Euteleostomi</taxon>
        <taxon>Actinopterygii</taxon>
        <taxon>Neopterygii</taxon>
        <taxon>Teleostei</taxon>
        <taxon>Albuliformes</taxon>
        <taxon>Albulidae</taxon>
        <taxon>Albula</taxon>
    </lineage>
</organism>
<evidence type="ECO:0000256" key="1">
    <source>
        <dbReference type="ARBA" id="ARBA00004141"/>
    </source>
</evidence>
<dbReference type="Proteomes" id="UP000829720">
    <property type="component" value="Unassembled WGS sequence"/>
</dbReference>
<feature type="transmembrane region" description="Helical" evidence="7">
    <location>
        <begin position="824"/>
        <end position="847"/>
    </location>
</feature>
<feature type="region of interest" description="Disordered" evidence="6">
    <location>
        <begin position="97"/>
        <end position="152"/>
    </location>
</feature>
<dbReference type="GO" id="GO:0016020">
    <property type="term" value="C:membrane"/>
    <property type="evidence" value="ECO:0007669"/>
    <property type="project" value="UniProtKB-SubCell"/>
</dbReference>
<feature type="domain" description="G-protein coupled receptors family 2 profile 2" evidence="10">
    <location>
        <begin position="565"/>
        <end position="851"/>
    </location>
</feature>
<keyword evidence="5" id="KW-1015">Disulfide bond</keyword>
<dbReference type="SMART" id="SM00303">
    <property type="entry name" value="GPS"/>
    <property type="match status" value="1"/>
</dbReference>
<dbReference type="Pfam" id="PF22259">
    <property type="entry name" value="GPR128_GAIN_subdomA"/>
    <property type="match status" value="1"/>
</dbReference>
<gene>
    <name evidence="11" type="ORF">AGOR_G00197000</name>
</gene>
<evidence type="ECO:0008006" key="13">
    <source>
        <dbReference type="Google" id="ProtNLM"/>
    </source>
</evidence>
<keyword evidence="8" id="KW-0732">Signal</keyword>
<evidence type="ECO:0000256" key="4">
    <source>
        <dbReference type="ARBA" id="ARBA00023136"/>
    </source>
</evidence>
<dbReference type="PANTHER" id="PTHR47767">
    <property type="entry name" value="ADHESION G PROTEIN-COUPLED RECEPTOR G7"/>
    <property type="match status" value="1"/>
</dbReference>
<evidence type="ECO:0000256" key="8">
    <source>
        <dbReference type="SAM" id="SignalP"/>
    </source>
</evidence>
<accession>A0A8T3CVB5</accession>
<feature type="transmembrane region" description="Helical" evidence="7">
    <location>
        <begin position="597"/>
        <end position="617"/>
    </location>
</feature>
<dbReference type="Pfam" id="PF00002">
    <property type="entry name" value="7tm_2"/>
    <property type="match status" value="1"/>
</dbReference>
<keyword evidence="3 7" id="KW-1133">Transmembrane helix</keyword>
<dbReference type="EMBL" id="JAERUA010000019">
    <property type="protein sequence ID" value="KAI1886555.1"/>
    <property type="molecule type" value="Genomic_DNA"/>
</dbReference>
<dbReference type="AlphaFoldDB" id="A0A8T3CVB5"/>
<dbReference type="Pfam" id="PF01825">
    <property type="entry name" value="GPS"/>
    <property type="match status" value="1"/>
</dbReference>
<dbReference type="InterPro" id="IPR000203">
    <property type="entry name" value="GPS"/>
</dbReference>
<comment type="caution">
    <text evidence="11">The sequence shown here is derived from an EMBL/GenBank/DDBJ whole genome shotgun (WGS) entry which is preliminary data.</text>
</comment>
<feature type="transmembrane region" description="Helical" evidence="7">
    <location>
        <begin position="796"/>
        <end position="818"/>
    </location>
</feature>
<evidence type="ECO:0000256" key="5">
    <source>
        <dbReference type="ARBA" id="ARBA00023157"/>
    </source>
</evidence>
<feature type="compositionally biased region" description="Low complexity" evidence="6">
    <location>
        <begin position="97"/>
        <end position="118"/>
    </location>
</feature>
<feature type="transmembrane region" description="Helical" evidence="7">
    <location>
        <begin position="561"/>
        <end position="585"/>
    </location>
</feature>
<dbReference type="InterPro" id="IPR017981">
    <property type="entry name" value="GPCR_2-like_7TM"/>
</dbReference>
<feature type="signal peptide" evidence="8">
    <location>
        <begin position="1"/>
        <end position="19"/>
    </location>
</feature>
<dbReference type="PROSITE" id="PS50221">
    <property type="entry name" value="GAIN_B"/>
    <property type="match status" value="1"/>
</dbReference>
<evidence type="ECO:0000256" key="7">
    <source>
        <dbReference type="SAM" id="Phobius"/>
    </source>
</evidence>
<dbReference type="Pfam" id="PF22261">
    <property type="entry name" value="GPR128_GAIN_subdom_B"/>
    <property type="match status" value="1"/>
</dbReference>
<dbReference type="Pfam" id="PF22257">
    <property type="entry name" value="GPR128_N"/>
    <property type="match status" value="1"/>
</dbReference>
<dbReference type="InterPro" id="IPR053986">
    <property type="entry name" value="GPR128_GAIN_subdom_B"/>
</dbReference>
<evidence type="ECO:0000259" key="9">
    <source>
        <dbReference type="PROSITE" id="PS50221"/>
    </source>
</evidence>
<protein>
    <recommendedName>
        <fullName evidence="13">Adhesion G-protein coupled receptor G7-like</fullName>
    </recommendedName>
</protein>
<dbReference type="InterPro" id="IPR053984">
    <property type="entry name" value="GPR128_N"/>
</dbReference>
<keyword evidence="2 7" id="KW-0812">Transmembrane</keyword>
<reference evidence="11" key="1">
    <citation type="submission" date="2021-01" db="EMBL/GenBank/DDBJ databases">
        <authorList>
            <person name="Zahm M."/>
            <person name="Roques C."/>
            <person name="Cabau C."/>
            <person name="Klopp C."/>
            <person name="Donnadieu C."/>
            <person name="Jouanno E."/>
            <person name="Lampietro C."/>
            <person name="Louis A."/>
            <person name="Herpin A."/>
            <person name="Echchiki A."/>
            <person name="Berthelot C."/>
            <person name="Parey E."/>
            <person name="Roest-Crollius H."/>
            <person name="Braasch I."/>
            <person name="Postlethwait J."/>
            <person name="Bobe J."/>
            <person name="Montfort J."/>
            <person name="Bouchez O."/>
            <person name="Begum T."/>
            <person name="Mejri S."/>
            <person name="Adams A."/>
            <person name="Chen W.-J."/>
            <person name="Guiguen Y."/>
        </authorList>
    </citation>
    <scope>NUCLEOTIDE SEQUENCE</scope>
    <source>
        <tissue evidence="11">Blood</tissue>
    </source>
</reference>
<dbReference type="InterPro" id="IPR053985">
    <property type="entry name" value="GPR128_GAIN_subdom_A"/>
</dbReference>
<dbReference type="InterPro" id="IPR046338">
    <property type="entry name" value="GAIN_dom_sf"/>
</dbReference>
<feature type="transmembrane region" description="Helical" evidence="7">
    <location>
        <begin position="656"/>
        <end position="678"/>
    </location>
</feature>
<keyword evidence="4 7" id="KW-0472">Membrane</keyword>
<name>A0A8T3CVB5_9TELE</name>
<dbReference type="InterPro" id="IPR000832">
    <property type="entry name" value="GPCR_2_secretin-like"/>
</dbReference>
<feature type="chain" id="PRO_5035858311" description="Adhesion G-protein coupled receptor G7-like" evidence="8">
    <location>
        <begin position="20"/>
        <end position="922"/>
    </location>
</feature>
<evidence type="ECO:0000256" key="6">
    <source>
        <dbReference type="SAM" id="MobiDB-lite"/>
    </source>
</evidence>
<proteinExistence type="predicted"/>
<dbReference type="InterPro" id="IPR053066">
    <property type="entry name" value="ADGR_G7"/>
</dbReference>
<dbReference type="GO" id="GO:0007166">
    <property type="term" value="P:cell surface receptor signaling pathway"/>
    <property type="evidence" value="ECO:0007669"/>
    <property type="project" value="InterPro"/>
</dbReference>
<feature type="transmembrane region" description="Helical" evidence="7">
    <location>
        <begin position="698"/>
        <end position="720"/>
    </location>
</feature>
<comment type="subcellular location">
    <subcellularLocation>
        <location evidence="1">Membrane</location>
        <topology evidence="1">Multi-pass membrane protein</topology>
    </subcellularLocation>
</comment>
<evidence type="ECO:0000313" key="12">
    <source>
        <dbReference type="Proteomes" id="UP000829720"/>
    </source>
</evidence>
<dbReference type="InterPro" id="IPR057244">
    <property type="entry name" value="GAIN_B"/>
</dbReference>
<dbReference type="GO" id="GO:0004930">
    <property type="term" value="F:G protein-coupled receptor activity"/>
    <property type="evidence" value="ECO:0007669"/>
    <property type="project" value="InterPro"/>
</dbReference>
<feature type="domain" description="GAIN-B" evidence="9">
    <location>
        <begin position="415"/>
        <end position="559"/>
    </location>
</feature>
<dbReference type="OrthoDB" id="1100386at2759"/>